<dbReference type="PROSITE" id="PS50144">
    <property type="entry name" value="MATH"/>
    <property type="match status" value="1"/>
</dbReference>
<dbReference type="PANTHER" id="PTHR26379:SF441">
    <property type="entry name" value="BTB DOMAIN-CONTAINING PROTEIN"/>
    <property type="match status" value="1"/>
</dbReference>
<feature type="domain" description="MATH" evidence="4">
    <location>
        <begin position="23"/>
        <end position="136"/>
    </location>
</feature>
<evidence type="ECO:0000259" key="4">
    <source>
        <dbReference type="PROSITE" id="PS50144"/>
    </source>
</evidence>
<dbReference type="SMART" id="SM00225">
    <property type="entry name" value="BTB"/>
    <property type="match status" value="1"/>
</dbReference>
<comment type="pathway">
    <text evidence="1">Protein modification; protein ubiquitination.</text>
</comment>
<dbReference type="InterPro" id="IPR045005">
    <property type="entry name" value="BPM1-6"/>
</dbReference>
<feature type="domain" description="BTB" evidence="3">
    <location>
        <begin position="130"/>
        <end position="194"/>
    </location>
</feature>
<dbReference type="SUPFAM" id="SSF49599">
    <property type="entry name" value="TRAF domain-like"/>
    <property type="match status" value="1"/>
</dbReference>
<dbReference type="Pfam" id="PF24570">
    <property type="entry name" value="BACK_BPM_SPOP"/>
    <property type="match status" value="1"/>
</dbReference>
<gene>
    <name evidence="5" type="ORF">URODEC1_LOCUS70381</name>
</gene>
<dbReference type="SUPFAM" id="SSF54695">
    <property type="entry name" value="POZ domain"/>
    <property type="match status" value="1"/>
</dbReference>
<organism evidence="5 6">
    <name type="scientific">Urochloa decumbens</name>
    <dbReference type="NCBI Taxonomy" id="240449"/>
    <lineage>
        <taxon>Eukaryota</taxon>
        <taxon>Viridiplantae</taxon>
        <taxon>Streptophyta</taxon>
        <taxon>Embryophyta</taxon>
        <taxon>Tracheophyta</taxon>
        <taxon>Spermatophyta</taxon>
        <taxon>Magnoliopsida</taxon>
        <taxon>Liliopsida</taxon>
        <taxon>Poales</taxon>
        <taxon>Poaceae</taxon>
        <taxon>PACMAD clade</taxon>
        <taxon>Panicoideae</taxon>
        <taxon>Panicodae</taxon>
        <taxon>Paniceae</taxon>
        <taxon>Melinidinae</taxon>
        <taxon>Urochloa</taxon>
    </lineage>
</organism>
<accession>A0ABC9BYK3</accession>
<dbReference type="InterPro" id="IPR000210">
    <property type="entry name" value="BTB/POZ_dom"/>
</dbReference>
<dbReference type="Gene3D" id="2.60.210.10">
    <property type="entry name" value="Apoptosis, Tumor Necrosis Factor Receptor Associated Protein 2, Chain A"/>
    <property type="match status" value="1"/>
</dbReference>
<dbReference type="Pfam" id="PF00651">
    <property type="entry name" value="BTB"/>
    <property type="match status" value="1"/>
</dbReference>
<proteinExistence type="inferred from homology"/>
<dbReference type="AlphaFoldDB" id="A0ABC9BYK3"/>
<protein>
    <submittedName>
        <fullName evidence="5">Uncharacterized protein</fullName>
    </submittedName>
</protein>
<dbReference type="CDD" id="cd00121">
    <property type="entry name" value="MATH"/>
    <property type="match status" value="1"/>
</dbReference>
<dbReference type="Gene3D" id="1.25.40.420">
    <property type="match status" value="1"/>
</dbReference>
<dbReference type="InterPro" id="IPR011333">
    <property type="entry name" value="SKP1/BTB/POZ_sf"/>
</dbReference>
<evidence type="ECO:0000256" key="2">
    <source>
        <dbReference type="ARBA" id="ARBA00010846"/>
    </source>
</evidence>
<dbReference type="InterPro" id="IPR056423">
    <property type="entry name" value="BACK_BPM_SPOP"/>
</dbReference>
<dbReference type="PANTHER" id="PTHR26379">
    <property type="entry name" value="BTB/POZ AND MATH DOMAIN-CONTAINING PROTEIN 1"/>
    <property type="match status" value="1"/>
</dbReference>
<evidence type="ECO:0000313" key="6">
    <source>
        <dbReference type="Proteomes" id="UP001497457"/>
    </source>
</evidence>
<reference evidence="6" key="1">
    <citation type="submission" date="2024-06" db="EMBL/GenBank/DDBJ databases">
        <authorList>
            <person name="Ryan C."/>
        </authorList>
    </citation>
    <scope>NUCLEOTIDE SEQUENCE [LARGE SCALE GENOMIC DNA]</scope>
</reference>
<dbReference type="Pfam" id="PF22486">
    <property type="entry name" value="MATH_2"/>
    <property type="match status" value="1"/>
</dbReference>
<keyword evidence="6" id="KW-1185">Reference proteome</keyword>
<reference evidence="5 6" key="2">
    <citation type="submission" date="2024-10" db="EMBL/GenBank/DDBJ databases">
        <authorList>
            <person name="Ryan C."/>
        </authorList>
    </citation>
    <scope>NUCLEOTIDE SEQUENCE [LARGE SCALE GENOMIC DNA]</scope>
</reference>
<sequence length="299" mass="33407">MSAGSKRPGTRTASLCVAAEAARVTHSFKVVGNGLHRNLAVGRYIRSATFAVGGHNWCIKYYPYGIAEKCKDYVAVFLEAMSRNTEATVFYDFRLVNQATGLSTSGDEIDLPPLDLVDSLGKLLESEERADVKFKVKEELFQAHKIVLAMRSPIFKAELARDKRKRTIVVEDMEPHIFKALLHFIYTDSLPAMDHLDGNENDEMAKCLLVAAERYGLERMKLMCESMLYKRLSVQNVASTLVLADQCHCSKLKDACIRFISSSERMDDVLASQGFEDLKTACPALSEEILEKSAKPPKI</sequence>
<name>A0ABC9BYK3_9POAL</name>
<dbReference type="InterPro" id="IPR008974">
    <property type="entry name" value="TRAF-like"/>
</dbReference>
<evidence type="ECO:0000313" key="5">
    <source>
        <dbReference type="EMBL" id="CAL5011293.1"/>
    </source>
</evidence>
<evidence type="ECO:0000256" key="1">
    <source>
        <dbReference type="ARBA" id="ARBA00004906"/>
    </source>
</evidence>
<dbReference type="Gene3D" id="3.30.710.10">
    <property type="entry name" value="Potassium Channel Kv1.1, Chain A"/>
    <property type="match status" value="1"/>
</dbReference>
<dbReference type="EMBL" id="OZ075138">
    <property type="protein sequence ID" value="CAL5011293.1"/>
    <property type="molecule type" value="Genomic_DNA"/>
</dbReference>
<dbReference type="Proteomes" id="UP001497457">
    <property type="component" value="Chromosome 28b"/>
</dbReference>
<evidence type="ECO:0000259" key="3">
    <source>
        <dbReference type="PROSITE" id="PS50097"/>
    </source>
</evidence>
<dbReference type="InterPro" id="IPR002083">
    <property type="entry name" value="MATH/TRAF_dom"/>
</dbReference>
<comment type="similarity">
    <text evidence="2">Belongs to the Tdpoz family.</text>
</comment>
<dbReference type="PROSITE" id="PS50097">
    <property type="entry name" value="BTB"/>
    <property type="match status" value="1"/>
</dbReference>